<name>A0A0E9VRG4_ANGAN</name>
<keyword evidence="1" id="KW-0812">Transmembrane</keyword>
<organism evidence="2">
    <name type="scientific">Anguilla anguilla</name>
    <name type="common">European freshwater eel</name>
    <name type="synonym">Muraena anguilla</name>
    <dbReference type="NCBI Taxonomy" id="7936"/>
    <lineage>
        <taxon>Eukaryota</taxon>
        <taxon>Metazoa</taxon>
        <taxon>Chordata</taxon>
        <taxon>Craniata</taxon>
        <taxon>Vertebrata</taxon>
        <taxon>Euteleostomi</taxon>
        <taxon>Actinopterygii</taxon>
        <taxon>Neopterygii</taxon>
        <taxon>Teleostei</taxon>
        <taxon>Anguilliformes</taxon>
        <taxon>Anguillidae</taxon>
        <taxon>Anguilla</taxon>
    </lineage>
</organism>
<evidence type="ECO:0000313" key="2">
    <source>
        <dbReference type="EMBL" id="JAH80671.1"/>
    </source>
</evidence>
<proteinExistence type="predicted"/>
<keyword evidence="1" id="KW-0472">Membrane</keyword>
<sequence>MLLVCNTHRLYKIGAHCYLNAYTVNGMHVVFPLRTFIVILLMQNYYVKL</sequence>
<protein>
    <submittedName>
        <fullName evidence="2">Uncharacterized protein</fullName>
    </submittedName>
</protein>
<dbReference type="EMBL" id="GBXM01027906">
    <property type="protein sequence ID" value="JAH80671.1"/>
    <property type="molecule type" value="Transcribed_RNA"/>
</dbReference>
<reference evidence="2" key="1">
    <citation type="submission" date="2014-11" db="EMBL/GenBank/DDBJ databases">
        <authorList>
            <person name="Amaro Gonzalez C."/>
        </authorList>
    </citation>
    <scope>NUCLEOTIDE SEQUENCE</scope>
</reference>
<reference evidence="2" key="2">
    <citation type="journal article" date="2015" name="Fish Shellfish Immunol.">
        <title>Early steps in the European eel (Anguilla anguilla)-Vibrio vulnificus interaction in the gills: Role of the RtxA13 toxin.</title>
        <authorList>
            <person name="Callol A."/>
            <person name="Pajuelo D."/>
            <person name="Ebbesson L."/>
            <person name="Teles M."/>
            <person name="MacKenzie S."/>
            <person name="Amaro C."/>
        </authorList>
    </citation>
    <scope>NUCLEOTIDE SEQUENCE</scope>
</reference>
<feature type="transmembrane region" description="Helical" evidence="1">
    <location>
        <begin position="29"/>
        <end position="47"/>
    </location>
</feature>
<accession>A0A0E9VRG4</accession>
<evidence type="ECO:0000256" key="1">
    <source>
        <dbReference type="SAM" id="Phobius"/>
    </source>
</evidence>
<keyword evidence="1" id="KW-1133">Transmembrane helix</keyword>
<dbReference type="AlphaFoldDB" id="A0A0E9VRG4"/>